<proteinExistence type="predicted"/>
<gene>
    <name evidence="2" type="ORF">SAMN02799615_00267</name>
</gene>
<reference evidence="3" key="1">
    <citation type="submission" date="2016-10" db="EMBL/GenBank/DDBJ databases">
        <authorList>
            <person name="Varghese N."/>
            <person name="Submissions S."/>
        </authorList>
    </citation>
    <scope>NUCLEOTIDE SEQUENCE [LARGE SCALE GENOMIC DNA]</scope>
    <source>
        <strain evidence="3">UNC178MFTsu3.1</strain>
    </source>
</reference>
<evidence type="ECO:0000313" key="3">
    <source>
        <dbReference type="Proteomes" id="UP000199477"/>
    </source>
</evidence>
<dbReference type="STRING" id="500610.SAMN02799615_00267"/>
<evidence type="ECO:0008006" key="4">
    <source>
        <dbReference type="Google" id="ProtNLM"/>
    </source>
</evidence>
<feature type="region of interest" description="Disordered" evidence="1">
    <location>
        <begin position="373"/>
        <end position="408"/>
    </location>
</feature>
<accession>A0A1I1XIE6</accession>
<feature type="compositionally biased region" description="Low complexity" evidence="1">
    <location>
        <begin position="391"/>
        <end position="408"/>
    </location>
</feature>
<keyword evidence="3" id="KW-1185">Reference proteome</keyword>
<dbReference type="AlphaFoldDB" id="A0A1I1XIE6"/>
<evidence type="ECO:0000256" key="1">
    <source>
        <dbReference type="SAM" id="MobiDB-lite"/>
    </source>
</evidence>
<protein>
    <recommendedName>
        <fullName evidence="4">Hemolysin</fullName>
    </recommendedName>
</protein>
<organism evidence="2 3">
    <name type="scientific">Dyella marensis</name>
    <dbReference type="NCBI Taxonomy" id="500610"/>
    <lineage>
        <taxon>Bacteria</taxon>
        <taxon>Pseudomonadati</taxon>
        <taxon>Pseudomonadota</taxon>
        <taxon>Gammaproteobacteria</taxon>
        <taxon>Lysobacterales</taxon>
        <taxon>Rhodanobacteraceae</taxon>
        <taxon>Dyella</taxon>
    </lineage>
</organism>
<dbReference type="EMBL" id="FONH01000001">
    <property type="protein sequence ID" value="SFE06971.1"/>
    <property type="molecule type" value="Genomic_DNA"/>
</dbReference>
<name>A0A1I1XIE6_9GAMM</name>
<sequence>MDGLNAQDMEVLGYYARQGNRERYWNYLAQHEGADGYGLLALGVVRNDNMPGAVANLYAQNYAYSRNHTILSERGWEEFGQDLVRVDFARRAAHFNGGSPELALNLPVRDVQEAHAEAFARKRIDADAWTPNRLLDAARRHGGEAAMEGAWHTMLDNGRLGVWRGYDTLAAVVAKYGDDEMRRAEYVKDMGVAYAGATTTSPQVDPNVIHRGNDRYEFIPRTQQWLHDARSDIAEFGFRTPATTVTDPKERAELDDARQVRLEREHKAQEIHPADPFRAIARSPFVLAENGQPAQPAPEPGAARLAARDVAPALYDELKQRLPAGMSEDRVAQITLAAKEGGVKAGHVRAVLVENDTVYVAGRIPGMLGQVDLHTPAPPLQETLQRSAALEQRPQEVQVAQQQGPRPG</sequence>
<dbReference type="Proteomes" id="UP000199477">
    <property type="component" value="Unassembled WGS sequence"/>
</dbReference>
<dbReference type="RefSeq" id="WP_051548450.1">
    <property type="nucleotide sequence ID" value="NZ_FONH01000001.1"/>
</dbReference>
<evidence type="ECO:0000313" key="2">
    <source>
        <dbReference type="EMBL" id="SFE06971.1"/>
    </source>
</evidence>